<dbReference type="InterPro" id="IPR036188">
    <property type="entry name" value="FAD/NAD-bd_sf"/>
</dbReference>
<sequence length="480" mass="51687">MASDLLLRFVDRAQNYPSKREPELRAEDFREISDKYNVPAAEEQAGRCSQCGVPYCSVHCPLHNHIPDWLRLTAEGRLREAYELSNSTSTMPEICGRICPQDRLCEGNCVVEFSGHGAVTIGSVEKFITDKAWDEGWVEPIVPGAPRGQSVAVIGAGPAGLSAAEYLRVLGYDVHVYDRYDRSGGLLTYGIPGFKLEKHVVMRRVERLAAGGIVFHNGFDVGRDASLDELRAKHDAILIATGVYKPRAIKAPGVDSQGVVDALDYLTASNRKGFGDAVPAFDDGSLDAEGKHVVVIGGGDTAMDCVRTAVRQGAASVKCLYRRDRANMPGSQREVANAEEEGVEFVWLSAPEAFLSADKVSGVKASRMRLGQPDASGRRAPEVDPQGGFDVPADLVIKALGFDAEDLPHLFGAPELGVTRWGTVLVDNKTLMSSLDGVFAAGDIVRGASLVVWAIRDGRDVAATMHQWLKAKAKAGKVAA</sequence>
<keyword evidence="3" id="KW-0560">Oxidoreductase</keyword>
<dbReference type="PANTHER" id="PTHR42783:SF3">
    <property type="entry name" value="GLUTAMATE SYNTHASE [NADPH] SMALL CHAIN-RELATED"/>
    <property type="match status" value="1"/>
</dbReference>
<evidence type="ECO:0000256" key="5">
    <source>
        <dbReference type="ARBA" id="ARBA00023014"/>
    </source>
</evidence>
<protein>
    <submittedName>
        <fullName evidence="8">NAD(P)-dependent oxidoreductase</fullName>
    </submittedName>
</protein>
<evidence type="ECO:0000259" key="6">
    <source>
        <dbReference type="Pfam" id="PF07992"/>
    </source>
</evidence>
<dbReference type="NCBIfam" id="TIGR01318">
    <property type="entry name" value="gltD_gamma_fam"/>
    <property type="match status" value="1"/>
</dbReference>
<feature type="domain" description="FAD/NAD(P)-binding" evidence="6">
    <location>
        <begin position="150"/>
        <end position="458"/>
    </location>
</feature>
<accession>A0ABT8ZUQ6</accession>
<organism evidence="8 9">
    <name type="scientific">Sphingomonas immobilis</name>
    <dbReference type="NCBI Taxonomy" id="3063997"/>
    <lineage>
        <taxon>Bacteria</taxon>
        <taxon>Pseudomonadati</taxon>
        <taxon>Pseudomonadota</taxon>
        <taxon>Alphaproteobacteria</taxon>
        <taxon>Sphingomonadales</taxon>
        <taxon>Sphingomonadaceae</taxon>
        <taxon>Sphingomonas</taxon>
    </lineage>
</organism>
<evidence type="ECO:0000256" key="4">
    <source>
        <dbReference type="ARBA" id="ARBA00023004"/>
    </source>
</evidence>
<dbReference type="InterPro" id="IPR006006">
    <property type="entry name" value="GltD-like"/>
</dbReference>
<keyword evidence="1" id="KW-0004">4Fe-4S</keyword>
<dbReference type="SUPFAM" id="SSF51971">
    <property type="entry name" value="Nucleotide-binding domain"/>
    <property type="match status" value="1"/>
</dbReference>
<evidence type="ECO:0000313" key="9">
    <source>
        <dbReference type="Proteomes" id="UP001176468"/>
    </source>
</evidence>
<name>A0ABT8ZUQ6_9SPHN</name>
<feature type="domain" description="Dihydroprymidine dehydrogenase" evidence="7">
    <location>
        <begin position="25"/>
        <end position="136"/>
    </location>
</feature>
<dbReference type="PANTHER" id="PTHR42783">
    <property type="entry name" value="GLUTAMATE SYNTHASE [NADPH] SMALL CHAIN"/>
    <property type="match status" value="1"/>
</dbReference>
<comment type="caution">
    <text evidence="8">The sequence shown here is derived from an EMBL/GenBank/DDBJ whole genome shotgun (WGS) entry which is preliminary data.</text>
</comment>
<evidence type="ECO:0000313" key="8">
    <source>
        <dbReference type="EMBL" id="MDO7841304.1"/>
    </source>
</evidence>
<dbReference type="RefSeq" id="WP_304559773.1">
    <property type="nucleotide sequence ID" value="NZ_JAUQSZ010000002.1"/>
</dbReference>
<gene>
    <name evidence="8" type="ORF">Q5H94_03115</name>
</gene>
<reference evidence="8" key="1">
    <citation type="submission" date="2023-07" db="EMBL/GenBank/DDBJ databases">
        <authorList>
            <person name="Kim M.K."/>
        </authorList>
    </citation>
    <scope>NUCLEOTIDE SEQUENCE</scope>
    <source>
        <strain evidence="8">CA1-15</strain>
    </source>
</reference>
<dbReference type="Pfam" id="PF07992">
    <property type="entry name" value="Pyr_redox_2"/>
    <property type="match status" value="1"/>
</dbReference>
<dbReference type="Gene3D" id="3.50.50.60">
    <property type="entry name" value="FAD/NAD(P)-binding domain"/>
    <property type="match status" value="2"/>
</dbReference>
<evidence type="ECO:0000256" key="1">
    <source>
        <dbReference type="ARBA" id="ARBA00022485"/>
    </source>
</evidence>
<dbReference type="PRINTS" id="PR00419">
    <property type="entry name" value="ADXRDTASE"/>
</dbReference>
<keyword evidence="9" id="KW-1185">Reference proteome</keyword>
<dbReference type="InterPro" id="IPR009051">
    <property type="entry name" value="Helical_ferredxn"/>
</dbReference>
<evidence type="ECO:0000256" key="2">
    <source>
        <dbReference type="ARBA" id="ARBA00022723"/>
    </source>
</evidence>
<dbReference type="InterPro" id="IPR023753">
    <property type="entry name" value="FAD/NAD-binding_dom"/>
</dbReference>
<dbReference type="InterPro" id="IPR028261">
    <property type="entry name" value="DPD_II"/>
</dbReference>
<dbReference type="Gene3D" id="1.10.1060.10">
    <property type="entry name" value="Alpha-helical ferredoxin"/>
    <property type="match status" value="1"/>
</dbReference>
<dbReference type="Proteomes" id="UP001176468">
    <property type="component" value="Unassembled WGS sequence"/>
</dbReference>
<dbReference type="Pfam" id="PF14691">
    <property type="entry name" value="Fer4_20"/>
    <property type="match status" value="1"/>
</dbReference>
<keyword evidence="2" id="KW-0479">Metal-binding</keyword>
<dbReference type="SUPFAM" id="SSF46548">
    <property type="entry name" value="alpha-helical ferredoxin"/>
    <property type="match status" value="1"/>
</dbReference>
<evidence type="ECO:0000256" key="3">
    <source>
        <dbReference type="ARBA" id="ARBA00023002"/>
    </source>
</evidence>
<evidence type="ECO:0000259" key="7">
    <source>
        <dbReference type="Pfam" id="PF14691"/>
    </source>
</evidence>
<proteinExistence type="predicted"/>
<keyword evidence="5" id="KW-0411">Iron-sulfur</keyword>
<dbReference type="EMBL" id="JAUQSZ010000002">
    <property type="protein sequence ID" value="MDO7841304.1"/>
    <property type="molecule type" value="Genomic_DNA"/>
</dbReference>
<keyword evidence="4" id="KW-0408">Iron</keyword>